<dbReference type="InterPro" id="IPR035913">
    <property type="entry name" value="RPB5-like_sf"/>
</dbReference>
<dbReference type="PIRSF" id="PIRSF000747">
    <property type="entry name" value="RPB5"/>
    <property type="match status" value="1"/>
</dbReference>
<name>A0A0A1UGE4_ENTIV</name>
<dbReference type="GO" id="GO:0006362">
    <property type="term" value="P:transcription elongation by RNA polymerase I"/>
    <property type="evidence" value="ECO:0007669"/>
    <property type="project" value="TreeGrafter"/>
</dbReference>
<dbReference type="GeneID" id="14893791"/>
<dbReference type="GO" id="GO:0005666">
    <property type="term" value="C:RNA polymerase III complex"/>
    <property type="evidence" value="ECO:0007669"/>
    <property type="project" value="TreeGrafter"/>
</dbReference>
<dbReference type="Proteomes" id="UP000014680">
    <property type="component" value="Unassembled WGS sequence"/>
</dbReference>
<protein>
    <submittedName>
        <fullName evidence="7">DNA-directed RNA polymerase I, II, and III subunit RPABC1, putative</fullName>
    </submittedName>
</protein>
<dbReference type="OMA" id="VRDRGYF"/>
<reference evidence="7 8" key="1">
    <citation type="submission" date="2012-10" db="EMBL/GenBank/DDBJ databases">
        <authorList>
            <person name="Zafar N."/>
            <person name="Inman J."/>
            <person name="Hall N."/>
            <person name="Lorenzi H."/>
            <person name="Caler E."/>
        </authorList>
    </citation>
    <scope>NUCLEOTIDE SEQUENCE [LARGE SCALE GENOMIC DNA]</scope>
    <source>
        <strain evidence="7 8">IP1</strain>
    </source>
</reference>
<dbReference type="PANTHER" id="PTHR10535">
    <property type="entry name" value="DNA-DIRECTED RNA POLYMERASES I, II, AND III SUBUNIT RPABC1"/>
    <property type="match status" value="1"/>
</dbReference>
<dbReference type="SUPFAM" id="SSF55287">
    <property type="entry name" value="RPB5-like RNA polymerase subunit"/>
    <property type="match status" value="1"/>
</dbReference>
<evidence type="ECO:0000256" key="2">
    <source>
        <dbReference type="ARBA" id="ARBA00023163"/>
    </source>
</evidence>
<dbReference type="InterPro" id="IPR014381">
    <property type="entry name" value="Arch_Rpo5/euc_Rpb5"/>
</dbReference>
<gene>
    <name evidence="7" type="ORF">EIN_247180</name>
</gene>
<dbReference type="EMBL" id="KB206169">
    <property type="protein sequence ID" value="ELP94824.1"/>
    <property type="molecule type" value="Genomic_DNA"/>
</dbReference>
<dbReference type="InterPro" id="IPR000783">
    <property type="entry name" value="RNA_pol_subH/Rpb5_C"/>
</dbReference>
<comment type="subcellular location">
    <subcellularLocation>
        <location evidence="1">Nucleus</location>
    </subcellularLocation>
</comment>
<dbReference type="GO" id="GO:0042797">
    <property type="term" value="P:tRNA transcription by RNA polymerase III"/>
    <property type="evidence" value="ECO:0007669"/>
    <property type="project" value="TreeGrafter"/>
</dbReference>
<dbReference type="SUPFAM" id="SSF53036">
    <property type="entry name" value="Eukaryotic RPB5 N-terminal domain"/>
    <property type="match status" value="1"/>
</dbReference>
<evidence type="ECO:0000313" key="8">
    <source>
        <dbReference type="Proteomes" id="UP000014680"/>
    </source>
</evidence>
<comment type="similarity">
    <text evidence="4">Belongs to the archaeal Rpo5/eukaryotic RPB5 RNA polymerase subunit family.</text>
</comment>
<dbReference type="InterPro" id="IPR005571">
    <property type="entry name" value="RNA_pol_Rpb5_N"/>
</dbReference>
<dbReference type="VEuPathDB" id="AmoebaDB:EIN_247180"/>
<keyword evidence="8" id="KW-1185">Reference proteome</keyword>
<organism evidence="7 8">
    <name type="scientific">Entamoeba invadens IP1</name>
    <dbReference type="NCBI Taxonomy" id="370355"/>
    <lineage>
        <taxon>Eukaryota</taxon>
        <taxon>Amoebozoa</taxon>
        <taxon>Evosea</taxon>
        <taxon>Archamoebae</taxon>
        <taxon>Mastigamoebida</taxon>
        <taxon>Entamoebidae</taxon>
        <taxon>Entamoeba</taxon>
    </lineage>
</organism>
<dbReference type="FunFam" id="3.90.940.20:FF:000001">
    <property type="entry name" value="DNA-directed RNA polymerases I, II, and III subunit RPABC1"/>
    <property type="match status" value="1"/>
</dbReference>
<dbReference type="AlphaFoldDB" id="A0A0A1UGE4"/>
<evidence type="ECO:0000259" key="6">
    <source>
        <dbReference type="Pfam" id="PF03871"/>
    </source>
</evidence>
<dbReference type="KEGG" id="eiv:EIN_247180"/>
<keyword evidence="7" id="KW-0240">DNA-directed RNA polymerase</keyword>
<evidence type="ECO:0000256" key="1">
    <source>
        <dbReference type="ARBA" id="ARBA00004123"/>
    </source>
</evidence>
<proteinExistence type="inferred from homology"/>
<keyword evidence="2" id="KW-0804">Transcription</keyword>
<dbReference type="GO" id="GO:0003899">
    <property type="term" value="F:DNA-directed RNA polymerase activity"/>
    <property type="evidence" value="ECO:0007669"/>
    <property type="project" value="InterPro"/>
</dbReference>
<dbReference type="NCBIfam" id="NF007129">
    <property type="entry name" value="PRK09570.1"/>
    <property type="match status" value="1"/>
</dbReference>
<dbReference type="GO" id="GO:0005665">
    <property type="term" value="C:RNA polymerase II, core complex"/>
    <property type="evidence" value="ECO:0007669"/>
    <property type="project" value="TreeGrafter"/>
</dbReference>
<evidence type="ECO:0000313" key="7">
    <source>
        <dbReference type="EMBL" id="ELP94824.1"/>
    </source>
</evidence>
<dbReference type="Pfam" id="PF01191">
    <property type="entry name" value="RNA_pol_Rpb5_C"/>
    <property type="match status" value="1"/>
</dbReference>
<dbReference type="Gene3D" id="3.40.1340.10">
    <property type="entry name" value="RNA polymerase, Rpb5, N-terminal domain"/>
    <property type="match status" value="1"/>
</dbReference>
<evidence type="ECO:0000256" key="4">
    <source>
        <dbReference type="ARBA" id="ARBA00025765"/>
    </source>
</evidence>
<dbReference type="GO" id="GO:0005736">
    <property type="term" value="C:RNA polymerase I complex"/>
    <property type="evidence" value="ECO:0007669"/>
    <property type="project" value="TreeGrafter"/>
</dbReference>
<dbReference type="PROSITE" id="PS01110">
    <property type="entry name" value="RNA_POL_H_23KD"/>
    <property type="match status" value="1"/>
</dbReference>
<dbReference type="GO" id="GO:0003677">
    <property type="term" value="F:DNA binding"/>
    <property type="evidence" value="ECO:0007669"/>
    <property type="project" value="InterPro"/>
</dbReference>
<dbReference type="SMR" id="A0A0A1UGE4"/>
<dbReference type="PANTHER" id="PTHR10535:SF0">
    <property type="entry name" value="DNA-DIRECTED RNA POLYMERASES I, II, AND III SUBUNIT RPABC1"/>
    <property type="match status" value="1"/>
</dbReference>
<dbReference type="OrthoDB" id="248779at2759"/>
<dbReference type="Pfam" id="PF03871">
    <property type="entry name" value="RNA_pol_Rpb5_N"/>
    <property type="match status" value="1"/>
</dbReference>
<dbReference type="InterPro" id="IPR020608">
    <property type="entry name" value="RNA_pol_subH/Rpb5_CS"/>
</dbReference>
<dbReference type="RefSeq" id="XP_004261595.1">
    <property type="nucleotide sequence ID" value="XM_004261547.1"/>
</dbReference>
<dbReference type="GO" id="GO:0006366">
    <property type="term" value="P:transcription by RNA polymerase II"/>
    <property type="evidence" value="ECO:0007669"/>
    <property type="project" value="TreeGrafter"/>
</dbReference>
<dbReference type="Gene3D" id="3.90.940.20">
    <property type="entry name" value="RPB5-like RNA polymerase subunit"/>
    <property type="match status" value="1"/>
</dbReference>
<sequence>MRKTLNELENSLMDTLTRVYHVWKTVLDMLKDRGYVTNDLDHQTTLDEFRERVGVGADGVDRGKLTIKAVREGSADDGIIVLFAKDDKMKTEVFRSYAEEVQGQECKRAIVVYRGQLSSVIVQFVNSSEQKVKWELLLEDELIVNVTKHVLVPEHIKLTDEEKQAVLKKYQVKESQLPRLLKSDPIAKYYGFERGDVIKIIRKSETAGRYVTYRAVF</sequence>
<evidence type="ECO:0000256" key="3">
    <source>
        <dbReference type="ARBA" id="ARBA00023242"/>
    </source>
</evidence>
<dbReference type="InterPro" id="IPR036710">
    <property type="entry name" value="RNA_pol_Rpb5_N_sf"/>
</dbReference>
<dbReference type="HAMAP" id="MF_00025">
    <property type="entry name" value="RNApol_Rpo5_RPB5"/>
    <property type="match status" value="1"/>
</dbReference>
<feature type="domain" description="RNA polymerase Rpb5 N-terminal" evidence="6">
    <location>
        <begin position="15"/>
        <end position="100"/>
    </location>
</feature>
<evidence type="ECO:0000259" key="5">
    <source>
        <dbReference type="Pfam" id="PF01191"/>
    </source>
</evidence>
<feature type="domain" description="RNA polymerase subunit H/Rpb5 C-terminal" evidence="5">
    <location>
        <begin position="144"/>
        <end position="216"/>
    </location>
</feature>
<accession>A0A0A1UGE4</accession>
<keyword evidence="3" id="KW-0539">Nucleus</keyword>